<dbReference type="InterPro" id="IPR000387">
    <property type="entry name" value="Tyr_Pase_dom"/>
</dbReference>
<organism evidence="3 4">
    <name type="scientific">Henosepilachna vigintioctopunctata</name>
    <dbReference type="NCBI Taxonomy" id="420089"/>
    <lineage>
        <taxon>Eukaryota</taxon>
        <taxon>Metazoa</taxon>
        <taxon>Ecdysozoa</taxon>
        <taxon>Arthropoda</taxon>
        <taxon>Hexapoda</taxon>
        <taxon>Insecta</taxon>
        <taxon>Pterygota</taxon>
        <taxon>Neoptera</taxon>
        <taxon>Endopterygota</taxon>
        <taxon>Coleoptera</taxon>
        <taxon>Polyphaga</taxon>
        <taxon>Cucujiformia</taxon>
        <taxon>Coccinelloidea</taxon>
        <taxon>Coccinellidae</taxon>
        <taxon>Epilachninae</taxon>
        <taxon>Epilachnini</taxon>
        <taxon>Henosepilachna</taxon>
    </lineage>
</organism>
<sequence>MKNRFPDILPYDYSRVTLQALADDYVNASYIWDISPFVPPIIITQAPLKSTIVDFWTMIFEQRVEFIMCLLSDNELGGDVYWPTESEKNIIISNMVISLQSISKKNHWTERIITISIPDKKETSTLVHLQFTVWPGSLFPVSPDPFVMYIREFISLYQQQKHHSNPLVIHCLSGIGRSGVACLLLFAILEVTNNSSTLTDLTSLTNKITSFRKNILRDREHLKFAYQAFLTYMKQTVSNDGDSIKSINTSFQEEKSPINTAKTDPLNTLDAFWASKRDKK</sequence>
<dbReference type="InterPro" id="IPR003595">
    <property type="entry name" value="Tyr_Pase_cat"/>
</dbReference>
<dbReference type="SUPFAM" id="SSF52799">
    <property type="entry name" value="(Phosphotyrosine protein) phosphatases II"/>
    <property type="match status" value="1"/>
</dbReference>
<reference evidence="3 4" key="1">
    <citation type="submission" date="2023-03" db="EMBL/GenBank/DDBJ databases">
        <title>Genome insight into feeding habits of ladybird beetles.</title>
        <authorList>
            <person name="Li H.-S."/>
            <person name="Huang Y.-H."/>
            <person name="Pang H."/>
        </authorList>
    </citation>
    <scope>NUCLEOTIDE SEQUENCE [LARGE SCALE GENOMIC DNA]</scope>
    <source>
        <strain evidence="3">SYSU_2023b</strain>
        <tissue evidence="3">Whole body</tissue>
    </source>
</reference>
<proteinExistence type="predicted"/>
<dbReference type="AlphaFoldDB" id="A0AAW1V9A6"/>
<comment type="caution">
    <text evidence="3">The sequence shown here is derived from an EMBL/GenBank/DDBJ whole genome shotgun (WGS) entry which is preliminary data.</text>
</comment>
<dbReference type="Proteomes" id="UP001431783">
    <property type="component" value="Unassembled WGS sequence"/>
</dbReference>
<dbReference type="PRINTS" id="PR00700">
    <property type="entry name" value="PRTYPHPHTASE"/>
</dbReference>
<keyword evidence="4" id="KW-1185">Reference proteome</keyword>
<dbReference type="InterPro" id="IPR016130">
    <property type="entry name" value="Tyr_Pase_AS"/>
</dbReference>
<dbReference type="PROSITE" id="PS00383">
    <property type="entry name" value="TYR_PHOSPHATASE_1"/>
    <property type="match status" value="1"/>
</dbReference>
<dbReference type="Gene3D" id="3.90.190.10">
    <property type="entry name" value="Protein tyrosine phosphatase superfamily"/>
    <property type="match status" value="1"/>
</dbReference>
<evidence type="ECO:0000259" key="2">
    <source>
        <dbReference type="PROSITE" id="PS50056"/>
    </source>
</evidence>
<accession>A0AAW1V9A6</accession>
<dbReference type="InterPro" id="IPR050348">
    <property type="entry name" value="Protein-Tyr_Phosphatase"/>
</dbReference>
<evidence type="ECO:0000259" key="1">
    <source>
        <dbReference type="PROSITE" id="PS50055"/>
    </source>
</evidence>
<dbReference type="SMART" id="SM00194">
    <property type="entry name" value="PTPc"/>
    <property type="match status" value="1"/>
</dbReference>
<dbReference type="GO" id="GO:0009653">
    <property type="term" value="P:anatomical structure morphogenesis"/>
    <property type="evidence" value="ECO:0007669"/>
    <property type="project" value="UniProtKB-ARBA"/>
</dbReference>
<evidence type="ECO:0008006" key="5">
    <source>
        <dbReference type="Google" id="ProtNLM"/>
    </source>
</evidence>
<gene>
    <name evidence="3" type="ORF">WA026_001034</name>
</gene>
<dbReference type="PROSITE" id="PS50056">
    <property type="entry name" value="TYR_PHOSPHATASE_2"/>
    <property type="match status" value="1"/>
</dbReference>
<dbReference type="InterPro" id="IPR029021">
    <property type="entry name" value="Prot-tyrosine_phosphatase-like"/>
</dbReference>
<dbReference type="PROSITE" id="PS50055">
    <property type="entry name" value="TYR_PHOSPHATASE_PTP"/>
    <property type="match status" value="1"/>
</dbReference>
<dbReference type="SMART" id="SM00404">
    <property type="entry name" value="PTPc_motif"/>
    <property type="match status" value="1"/>
</dbReference>
<dbReference type="GO" id="GO:0004725">
    <property type="term" value="F:protein tyrosine phosphatase activity"/>
    <property type="evidence" value="ECO:0007669"/>
    <property type="project" value="InterPro"/>
</dbReference>
<dbReference type="PANTHER" id="PTHR19134">
    <property type="entry name" value="RECEPTOR-TYPE TYROSINE-PROTEIN PHOSPHATASE"/>
    <property type="match status" value="1"/>
</dbReference>
<feature type="domain" description="Tyrosine-protein phosphatase" evidence="1">
    <location>
        <begin position="1"/>
        <end position="232"/>
    </location>
</feature>
<dbReference type="PANTHER" id="PTHR19134:SF449">
    <property type="entry name" value="TYROSINE-PROTEIN PHOSPHATASE 1"/>
    <property type="match status" value="1"/>
</dbReference>
<dbReference type="GO" id="GO:0048666">
    <property type="term" value="P:neuron development"/>
    <property type="evidence" value="ECO:0007669"/>
    <property type="project" value="UniProtKB-ARBA"/>
</dbReference>
<dbReference type="EMBL" id="JARQZJ010000121">
    <property type="protein sequence ID" value="KAK9888811.1"/>
    <property type="molecule type" value="Genomic_DNA"/>
</dbReference>
<feature type="domain" description="Tyrosine specific protein phosphatases" evidence="2">
    <location>
        <begin position="144"/>
        <end position="223"/>
    </location>
</feature>
<protein>
    <recommendedName>
        <fullName evidence="5">Protein tyrosine phosphatase</fullName>
    </recommendedName>
</protein>
<evidence type="ECO:0000313" key="3">
    <source>
        <dbReference type="EMBL" id="KAK9888811.1"/>
    </source>
</evidence>
<dbReference type="Pfam" id="PF00102">
    <property type="entry name" value="Y_phosphatase"/>
    <property type="match status" value="1"/>
</dbReference>
<dbReference type="InterPro" id="IPR000242">
    <property type="entry name" value="PTP_cat"/>
</dbReference>
<evidence type="ECO:0000313" key="4">
    <source>
        <dbReference type="Proteomes" id="UP001431783"/>
    </source>
</evidence>
<name>A0AAW1V9A6_9CUCU</name>